<protein>
    <submittedName>
        <fullName evidence="1">Uncharacterized protein</fullName>
    </submittedName>
</protein>
<sequence length="40" mass="4996">MKDLDSFLNPYKKIKFYLRNHFSKKFLVRKVEFSDMDTHQ</sequence>
<name>F1Z016_9STRE</name>
<dbReference type="HOGENOM" id="CLU_3297293_0_0_9"/>
<evidence type="ECO:0000313" key="2">
    <source>
        <dbReference type="Proteomes" id="UP000003732"/>
    </source>
</evidence>
<dbReference type="Proteomes" id="UP000003732">
    <property type="component" value="Unassembled WGS sequence"/>
</dbReference>
<reference evidence="1 2" key="1">
    <citation type="submission" date="2011-02" db="EMBL/GenBank/DDBJ databases">
        <authorList>
            <person name="Stanhope M.J."/>
            <person name="Durkin A.S."/>
            <person name="Hostetler J."/>
            <person name="Kim M."/>
            <person name="Radune D."/>
            <person name="Singh I."/>
            <person name="Town C.D."/>
        </authorList>
    </citation>
    <scope>NUCLEOTIDE SEQUENCE [LARGE SCALE GENOMIC DNA]</scope>
    <source>
        <strain evidence="1 2">NCFD 2020</strain>
    </source>
</reference>
<evidence type="ECO:0000313" key="1">
    <source>
        <dbReference type="EMBL" id="EGE54836.1"/>
    </source>
</evidence>
<dbReference type="EMBL" id="AEUT02000001">
    <property type="protein sequence ID" value="EGE54836.1"/>
    <property type="molecule type" value="Genomic_DNA"/>
</dbReference>
<gene>
    <name evidence="1" type="ORF">SPB_1818</name>
</gene>
<comment type="caution">
    <text evidence="1">The sequence shown here is derived from an EMBL/GenBank/DDBJ whole genome shotgun (WGS) entry which is preliminary data.</text>
</comment>
<proteinExistence type="predicted"/>
<organism evidence="1 2">
    <name type="scientific">Streptococcus parauberis NCFD 2020</name>
    <dbReference type="NCBI Taxonomy" id="873447"/>
    <lineage>
        <taxon>Bacteria</taxon>
        <taxon>Bacillati</taxon>
        <taxon>Bacillota</taxon>
        <taxon>Bacilli</taxon>
        <taxon>Lactobacillales</taxon>
        <taxon>Streptococcaceae</taxon>
        <taxon>Streptococcus</taxon>
    </lineage>
</organism>
<accession>F1Z016</accession>
<dbReference type="AlphaFoldDB" id="F1Z016"/>